<organism evidence="2 3">
    <name type="scientific">Coccomyxa viridis</name>
    <dbReference type="NCBI Taxonomy" id="1274662"/>
    <lineage>
        <taxon>Eukaryota</taxon>
        <taxon>Viridiplantae</taxon>
        <taxon>Chlorophyta</taxon>
        <taxon>core chlorophytes</taxon>
        <taxon>Trebouxiophyceae</taxon>
        <taxon>Trebouxiophyceae incertae sedis</taxon>
        <taxon>Coccomyxaceae</taxon>
        <taxon>Coccomyxa</taxon>
    </lineage>
</organism>
<evidence type="ECO:0000313" key="3">
    <source>
        <dbReference type="Proteomes" id="UP001497392"/>
    </source>
</evidence>
<evidence type="ECO:0000313" key="2">
    <source>
        <dbReference type="EMBL" id="CAL5221735.1"/>
    </source>
</evidence>
<proteinExistence type="predicted"/>
<protein>
    <submittedName>
        <fullName evidence="2">G3984 protein</fullName>
    </submittedName>
</protein>
<dbReference type="Gene3D" id="3.80.10.10">
    <property type="entry name" value="Ribonuclease Inhibitor"/>
    <property type="match status" value="1"/>
</dbReference>
<sequence length="450" mass="50031">MAELLCLPEHILELIVARSATTISRYEASWSAAALTCKRLHDLQLPGECAVVEELQGLPWLMPRLKHAKALLIDTRGSTYEAVTRTRSLRRTVRGLLKASSSLSGLRVLVLRVMSTDERLFRPLVPWIFELLLGTPKLHTLEFSVGNIPCPPILRRLPLKHLILTVRAVSELLDVLEDLGYCRLLETLSITYIQELSAPFPELPRINLVAATALRHVKLTGFVPGPSQGLALPRGCALRLHGSSKQAELWSKRWVSGRASVTVLSVCHTGTANQELPDPVLHAWPKGLENFPGLQHLHLNCVKMDKPLELSVFAHIPCLRISSMQKLAVTIGKGSWKLLELEGLRKFRLSIPNLHSFLRSVSVFTFTLPSDRLQPAESFIEACRLMGVPLYERQHQVAATTSACDGYRPITKLGNDESLVRATRLDSTVLMGNWPADPVASATRRLKKTP</sequence>
<name>A0ABP1FP39_9CHLO</name>
<dbReference type="SUPFAM" id="SSF52047">
    <property type="entry name" value="RNI-like"/>
    <property type="match status" value="1"/>
</dbReference>
<gene>
    <name evidence="2" type="primary">g3984</name>
    <name evidence="2" type="ORF">VP750_LOCUS3394</name>
</gene>
<dbReference type="InterPro" id="IPR032675">
    <property type="entry name" value="LRR_dom_sf"/>
</dbReference>
<comment type="subcellular location">
    <subcellularLocation>
        <location evidence="1">Cytoplasm</location>
        <location evidence="1">Cytoskeleton</location>
        <location evidence="1">Cilium axoneme</location>
    </subcellularLocation>
</comment>
<dbReference type="Proteomes" id="UP001497392">
    <property type="component" value="Unassembled WGS sequence"/>
</dbReference>
<accession>A0ABP1FP39</accession>
<dbReference type="EMBL" id="CAXHTA020000005">
    <property type="protein sequence ID" value="CAL5221735.1"/>
    <property type="molecule type" value="Genomic_DNA"/>
</dbReference>
<evidence type="ECO:0000256" key="1">
    <source>
        <dbReference type="ARBA" id="ARBA00004430"/>
    </source>
</evidence>
<comment type="caution">
    <text evidence="2">The sequence shown here is derived from an EMBL/GenBank/DDBJ whole genome shotgun (WGS) entry which is preliminary data.</text>
</comment>
<keyword evidence="3" id="KW-1185">Reference proteome</keyword>
<reference evidence="2 3" key="1">
    <citation type="submission" date="2024-06" db="EMBL/GenBank/DDBJ databases">
        <authorList>
            <person name="Kraege A."/>
            <person name="Thomma B."/>
        </authorList>
    </citation>
    <scope>NUCLEOTIDE SEQUENCE [LARGE SCALE GENOMIC DNA]</scope>
</reference>